<keyword evidence="6" id="KW-0378">Hydrolase</keyword>
<dbReference type="GO" id="GO:0043419">
    <property type="term" value="P:urea catabolic process"/>
    <property type="evidence" value="ECO:0007669"/>
    <property type="project" value="UniProtKB-UniPathway"/>
</dbReference>
<dbReference type="SUPFAM" id="SSF51556">
    <property type="entry name" value="Metallo-dependent hydrolases"/>
    <property type="match status" value="1"/>
</dbReference>
<dbReference type="Pfam" id="PF01979">
    <property type="entry name" value="Amidohydro_1"/>
    <property type="match status" value="1"/>
</dbReference>
<gene>
    <name evidence="8" type="ORF">LCGC14_1446310</name>
</gene>
<dbReference type="UniPathway" id="UPA00258">
    <property type="reaction ID" value="UER00370"/>
</dbReference>
<dbReference type="SUPFAM" id="SSF51338">
    <property type="entry name" value="Composite domain of metallo-dependent hydrolases"/>
    <property type="match status" value="2"/>
</dbReference>
<dbReference type="PROSITE" id="PS01120">
    <property type="entry name" value="UREASE_1"/>
    <property type="match status" value="1"/>
</dbReference>
<dbReference type="PRINTS" id="PR01752">
    <property type="entry name" value="UREASE"/>
</dbReference>
<dbReference type="HAMAP" id="MF_01953">
    <property type="entry name" value="Urease_alpha"/>
    <property type="match status" value="1"/>
</dbReference>
<evidence type="ECO:0000313" key="8">
    <source>
        <dbReference type="EMBL" id="KKM69880.1"/>
    </source>
</evidence>
<dbReference type="InterPro" id="IPR050112">
    <property type="entry name" value="Urease_alpha_subunit"/>
</dbReference>
<organism evidence="8">
    <name type="scientific">marine sediment metagenome</name>
    <dbReference type="NCBI Taxonomy" id="412755"/>
    <lineage>
        <taxon>unclassified sequences</taxon>
        <taxon>metagenomes</taxon>
        <taxon>ecological metagenomes</taxon>
    </lineage>
</organism>
<feature type="domain" description="Urease" evidence="7">
    <location>
        <begin position="133"/>
        <end position="571"/>
    </location>
</feature>
<dbReference type="InterPro" id="IPR005848">
    <property type="entry name" value="Urease_asu"/>
</dbReference>
<name>A0A0F9LZN9_9ZZZZ</name>
<dbReference type="GO" id="GO:0009039">
    <property type="term" value="F:urease activity"/>
    <property type="evidence" value="ECO:0007669"/>
    <property type="project" value="UniProtKB-EC"/>
</dbReference>
<dbReference type="PROSITE" id="PS00145">
    <property type="entry name" value="UREASE_2"/>
    <property type="match status" value="1"/>
</dbReference>
<protein>
    <recommendedName>
        <fullName evidence="3">urease</fullName>
        <ecNumber evidence="3">3.5.1.5</ecNumber>
    </recommendedName>
</protein>
<dbReference type="InterPro" id="IPR011059">
    <property type="entry name" value="Metal-dep_hydrolase_composite"/>
</dbReference>
<dbReference type="Pfam" id="PF00449">
    <property type="entry name" value="Urease_alpha"/>
    <property type="match status" value="1"/>
</dbReference>
<comment type="cofactor">
    <cofactor evidence="1">
        <name>Ni cation</name>
        <dbReference type="ChEBI" id="CHEBI:25516"/>
    </cofactor>
</comment>
<accession>A0A0F9LZN9</accession>
<dbReference type="PANTHER" id="PTHR43440:SF1">
    <property type="entry name" value="UREASE"/>
    <property type="match status" value="1"/>
</dbReference>
<evidence type="ECO:0000256" key="6">
    <source>
        <dbReference type="ARBA" id="ARBA00022801"/>
    </source>
</evidence>
<dbReference type="InterPro" id="IPR029754">
    <property type="entry name" value="Urease_Ni-bd"/>
</dbReference>
<evidence type="ECO:0000256" key="4">
    <source>
        <dbReference type="ARBA" id="ARBA00022596"/>
    </source>
</evidence>
<dbReference type="AlphaFoldDB" id="A0A0F9LZN9"/>
<dbReference type="PANTHER" id="PTHR43440">
    <property type="entry name" value="UREASE"/>
    <property type="match status" value="1"/>
</dbReference>
<dbReference type="PROSITE" id="PS51368">
    <property type="entry name" value="UREASE_3"/>
    <property type="match status" value="1"/>
</dbReference>
<keyword evidence="5" id="KW-0479">Metal-binding</keyword>
<proteinExistence type="inferred from homology"/>
<dbReference type="InterPro" id="IPR017951">
    <property type="entry name" value="Urease_asu_c"/>
</dbReference>
<keyword evidence="4" id="KW-0533">Nickel</keyword>
<dbReference type="NCBIfam" id="NF009686">
    <property type="entry name" value="PRK13207.1"/>
    <property type="match status" value="1"/>
</dbReference>
<comment type="pathway">
    <text evidence="2">Nitrogen metabolism; urea degradation; CO(2) and NH(3) from urea (urease route): step 1/1.</text>
</comment>
<reference evidence="8" key="1">
    <citation type="journal article" date="2015" name="Nature">
        <title>Complex archaea that bridge the gap between prokaryotes and eukaryotes.</title>
        <authorList>
            <person name="Spang A."/>
            <person name="Saw J.H."/>
            <person name="Jorgensen S.L."/>
            <person name="Zaremba-Niedzwiedzka K."/>
            <person name="Martijn J."/>
            <person name="Lind A.E."/>
            <person name="van Eijk R."/>
            <person name="Schleper C."/>
            <person name="Guy L."/>
            <person name="Ettema T.J."/>
        </authorList>
    </citation>
    <scope>NUCLEOTIDE SEQUENCE</scope>
</reference>
<evidence type="ECO:0000256" key="5">
    <source>
        <dbReference type="ARBA" id="ARBA00022723"/>
    </source>
</evidence>
<dbReference type="Gene3D" id="3.20.20.140">
    <property type="entry name" value="Metal-dependent hydrolases"/>
    <property type="match status" value="1"/>
</dbReference>
<comment type="caution">
    <text evidence="8">The sequence shown here is derived from an EMBL/GenBank/DDBJ whole genome shotgun (WGS) entry which is preliminary data.</text>
</comment>
<dbReference type="InterPro" id="IPR006680">
    <property type="entry name" value="Amidohydro-rel"/>
</dbReference>
<dbReference type="InterPro" id="IPR032466">
    <property type="entry name" value="Metal_Hydrolase"/>
</dbReference>
<dbReference type="InterPro" id="IPR017950">
    <property type="entry name" value="Urease_AS"/>
</dbReference>
<dbReference type="InterPro" id="IPR011612">
    <property type="entry name" value="Urease_alpha_N_dom"/>
</dbReference>
<evidence type="ECO:0000256" key="1">
    <source>
        <dbReference type="ARBA" id="ARBA00001948"/>
    </source>
</evidence>
<sequence>MGNLTRKQYTDLYGPTVGDKFKLADTELVCEIEKDYRVPGDEVVFGGGKTIREGMGQSTQTNKSGALDLVITNAIIIDPIQGVVVGDIGIKDGKITGIGKAGNPDIMDGVHSNLIIGPGTEVIAGEHLIATAGGIDGHIHMVCPQQVYDGLSNGITTFVGGGTGPAEGTKATTCTPGPWNIQKMILACEGLPVNWGFKGKGNCALPEPLIEQLEAGACGLKDHEDWGTTPAVLDQSLSVADKYDIQVSIHTDTLNEAGFVDDSIKAIDGRTVHTYHTEGAGGGHAPDIMRIAGEKNVLPSSTNPTRPYTINTLDEHLDMLMVCHHLNPSIPEDVSFAESRIRAETIAAEDVLHDLGILSMYSSDSQAMGRVGENFIKAIQTADKMKKQRGKLKEDAPGNDNFRVLRYIAKCTLNYAISDGFAHVLGSIEPGKIADIVLWPIAFFGAKPKMVIKGGFVNWALMGDSNASIPTPEPVIYRPMFGSFGGAMPKTKVTLLSKVAVELGVPEKIGMQGGYVAVGNCRGLTKSHMVRNDVAPKIEIDPETYQVKIDGNIATCEPAKELALTQLYFIV</sequence>
<dbReference type="Gene3D" id="2.30.40.10">
    <property type="entry name" value="Urease, subunit C, domain 1"/>
    <property type="match status" value="1"/>
</dbReference>
<evidence type="ECO:0000256" key="2">
    <source>
        <dbReference type="ARBA" id="ARBA00004897"/>
    </source>
</evidence>
<dbReference type="EC" id="3.5.1.5" evidence="3"/>
<dbReference type="GO" id="GO:0016151">
    <property type="term" value="F:nickel cation binding"/>
    <property type="evidence" value="ECO:0007669"/>
    <property type="project" value="InterPro"/>
</dbReference>
<dbReference type="EMBL" id="LAZR01009914">
    <property type="protein sequence ID" value="KKM69880.1"/>
    <property type="molecule type" value="Genomic_DNA"/>
</dbReference>
<dbReference type="CDD" id="cd00375">
    <property type="entry name" value="Urease_alpha"/>
    <property type="match status" value="1"/>
</dbReference>
<dbReference type="NCBIfam" id="TIGR01792">
    <property type="entry name" value="urease_alph"/>
    <property type="match status" value="1"/>
</dbReference>
<evidence type="ECO:0000259" key="7">
    <source>
        <dbReference type="PROSITE" id="PS51368"/>
    </source>
</evidence>
<evidence type="ECO:0000256" key="3">
    <source>
        <dbReference type="ARBA" id="ARBA00012934"/>
    </source>
</evidence>